<name>A0A9Q0E4J2_9TELE</name>
<gene>
    <name evidence="2" type="ORF">NHX12_034033</name>
</gene>
<feature type="region of interest" description="Disordered" evidence="1">
    <location>
        <begin position="25"/>
        <end position="48"/>
    </location>
</feature>
<reference evidence="2" key="1">
    <citation type="submission" date="2022-07" db="EMBL/GenBank/DDBJ databases">
        <title>Chromosome-level genome of Muraenolepis orangiensis.</title>
        <authorList>
            <person name="Kim J."/>
        </authorList>
    </citation>
    <scope>NUCLEOTIDE SEQUENCE</scope>
    <source>
        <strain evidence="2">KU_S4_2022</strain>
        <tissue evidence="2">Muscle</tissue>
    </source>
</reference>
<proteinExistence type="predicted"/>
<protein>
    <submittedName>
        <fullName evidence="2">Uncharacterized protein</fullName>
    </submittedName>
</protein>
<evidence type="ECO:0000256" key="1">
    <source>
        <dbReference type="SAM" id="MobiDB-lite"/>
    </source>
</evidence>
<feature type="non-terminal residue" evidence="2">
    <location>
        <position position="1"/>
    </location>
</feature>
<dbReference type="OrthoDB" id="9948326at2759"/>
<evidence type="ECO:0000313" key="2">
    <source>
        <dbReference type="EMBL" id="KAJ3600081.1"/>
    </source>
</evidence>
<dbReference type="EMBL" id="JANIIK010000048">
    <property type="protein sequence ID" value="KAJ3600081.1"/>
    <property type="molecule type" value="Genomic_DNA"/>
</dbReference>
<evidence type="ECO:0000313" key="3">
    <source>
        <dbReference type="Proteomes" id="UP001148018"/>
    </source>
</evidence>
<dbReference type="Proteomes" id="UP001148018">
    <property type="component" value="Unassembled WGS sequence"/>
</dbReference>
<keyword evidence="3" id="KW-1185">Reference proteome</keyword>
<sequence>MQEVRVQEHFSSLYTRDSMARRVVDRPRLLRSPSRSKPVGARRDSGSGLRSAAVVAVVVAVLCGAGCCRAETDFSILEEAQVLADQMKRLSSQELGVFTMQRIFGSFVYTEKTSNGETEVQQ</sequence>
<dbReference type="AlphaFoldDB" id="A0A9Q0E4J2"/>
<organism evidence="2 3">
    <name type="scientific">Muraenolepis orangiensis</name>
    <name type="common">Patagonian moray cod</name>
    <dbReference type="NCBI Taxonomy" id="630683"/>
    <lineage>
        <taxon>Eukaryota</taxon>
        <taxon>Metazoa</taxon>
        <taxon>Chordata</taxon>
        <taxon>Craniata</taxon>
        <taxon>Vertebrata</taxon>
        <taxon>Euteleostomi</taxon>
        <taxon>Actinopterygii</taxon>
        <taxon>Neopterygii</taxon>
        <taxon>Teleostei</taxon>
        <taxon>Neoteleostei</taxon>
        <taxon>Acanthomorphata</taxon>
        <taxon>Zeiogadaria</taxon>
        <taxon>Gadariae</taxon>
        <taxon>Gadiformes</taxon>
        <taxon>Muraenolepidoidei</taxon>
        <taxon>Muraenolepididae</taxon>
        <taxon>Muraenolepis</taxon>
    </lineage>
</organism>
<comment type="caution">
    <text evidence="2">The sequence shown here is derived from an EMBL/GenBank/DDBJ whole genome shotgun (WGS) entry which is preliminary data.</text>
</comment>
<accession>A0A9Q0E4J2</accession>